<dbReference type="AlphaFoldDB" id="A0A095X4T7"/>
<dbReference type="RefSeq" id="WP_037326417.1">
    <property type="nucleotide sequence ID" value="NZ_JRMW01000019.1"/>
</dbReference>
<organism evidence="5 6">
    <name type="scientific">Anaerococcus lactolyticus S7-1-13</name>
    <dbReference type="NCBI Taxonomy" id="1284686"/>
    <lineage>
        <taxon>Bacteria</taxon>
        <taxon>Bacillati</taxon>
        <taxon>Bacillota</taxon>
        <taxon>Tissierellia</taxon>
        <taxon>Tissierellales</taxon>
        <taxon>Peptoniphilaceae</taxon>
        <taxon>Anaerococcus</taxon>
    </lineage>
</organism>
<dbReference type="NCBIfam" id="NF007154">
    <property type="entry name" value="PRK09589.1"/>
    <property type="match status" value="1"/>
</dbReference>
<dbReference type="PROSITE" id="PS00653">
    <property type="entry name" value="GLYCOSYL_HYDROL_F1_2"/>
    <property type="match status" value="1"/>
</dbReference>
<dbReference type="EMBL" id="JRMW01000019">
    <property type="protein sequence ID" value="KGF05120.1"/>
    <property type="molecule type" value="Genomic_DNA"/>
</dbReference>
<dbReference type="OrthoDB" id="1637462at2"/>
<evidence type="ECO:0000256" key="2">
    <source>
        <dbReference type="ARBA" id="ARBA00022801"/>
    </source>
</evidence>
<dbReference type="PRINTS" id="PR00131">
    <property type="entry name" value="GLHYDRLASE1"/>
</dbReference>
<protein>
    <submittedName>
        <fullName evidence="5">6-phospho-beta-glucosidase</fullName>
    </submittedName>
</protein>
<dbReference type="GO" id="GO:0016052">
    <property type="term" value="P:carbohydrate catabolic process"/>
    <property type="evidence" value="ECO:0007669"/>
    <property type="project" value="TreeGrafter"/>
</dbReference>
<dbReference type="eggNOG" id="COG2723">
    <property type="taxonomic scope" value="Bacteria"/>
</dbReference>
<name>A0A095X4T7_9FIRM</name>
<evidence type="ECO:0000256" key="1">
    <source>
        <dbReference type="ARBA" id="ARBA00010838"/>
    </source>
</evidence>
<keyword evidence="3" id="KW-0326">Glycosidase</keyword>
<evidence type="ECO:0000256" key="4">
    <source>
        <dbReference type="RuleBase" id="RU003690"/>
    </source>
</evidence>
<dbReference type="InterPro" id="IPR033132">
    <property type="entry name" value="GH_1_N_CS"/>
</dbReference>
<dbReference type="PANTHER" id="PTHR10353">
    <property type="entry name" value="GLYCOSYL HYDROLASE"/>
    <property type="match status" value="1"/>
</dbReference>
<evidence type="ECO:0000256" key="3">
    <source>
        <dbReference type="ARBA" id="ARBA00023295"/>
    </source>
</evidence>
<dbReference type="Proteomes" id="UP000029579">
    <property type="component" value="Unassembled WGS sequence"/>
</dbReference>
<evidence type="ECO:0000313" key="6">
    <source>
        <dbReference type="Proteomes" id="UP000029579"/>
    </source>
</evidence>
<dbReference type="Pfam" id="PF00232">
    <property type="entry name" value="Glyco_hydro_1"/>
    <property type="match status" value="1"/>
</dbReference>
<keyword evidence="2" id="KW-0378">Hydrolase</keyword>
<accession>A0A095X4T7</accession>
<evidence type="ECO:0000313" key="5">
    <source>
        <dbReference type="EMBL" id="KGF05120.1"/>
    </source>
</evidence>
<dbReference type="GO" id="GO:0008422">
    <property type="term" value="F:beta-glucosidase activity"/>
    <property type="evidence" value="ECO:0007669"/>
    <property type="project" value="TreeGrafter"/>
</dbReference>
<dbReference type="NCBIfam" id="NF007158">
    <property type="entry name" value="PRK09593.1"/>
    <property type="match status" value="1"/>
</dbReference>
<dbReference type="SUPFAM" id="SSF51445">
    <property type="entry name" value="(Trans)glycosidases"/>
    <property type="match status" value="1"/>
</dbReference>
<comment type="similarity">
    <text evidence="1 4">Belongs to the glycosyl hydrolase 1 family.</text>
</comment>
<dbReference type="NCBIfam" id="NF007356">
    <property type="entry name" value="PRK09852.1"/>
    <property type="match status" value="1"/>
</dbReference>
<dbReference type="GO" id="GO:0005829">
    <property type="term" value="C:cytosol"/>
    <property type="evidence" value="ECO:0007669"/>
    <property type="project" value="TreeGrafter"/>
</dbReference>
<gene>
    <name evidence="5" type="ORF">HMPREF1630_01565</name>
</gene>
<dbReference type="Gene3D" id="3.20.20.80">
    <property type="entry name" value="Glycosidases"/>
    <property type="match status" value="1"/>
</dbReference>
<dbReference type="InterPro" id="IPR001360">
    <property type="entry name" value="Glyco_hydro_1"/>
</dbReference>
<comment type="caution">
    <text evidence="5">The sequence shown here is derived from an EMBL/GenBank/DDBJ whole genome shotgun (WGS) entry which is preliminary data.</text>
</comment>
<reference evidence="5 6" key="1">
    <citation type="submission" date="2014-07" db="EMBL/GenBank/DDBJ databases">
        <authorList>
            <person name="McCorrison J."/>
            <person name="Sanka R."/>
            <person name="Torralba M."/>
            <person name="Gillis M."/>
            <person name="Haft D.H."/>
            <person name="Methe B."/>
            <person name="Sutton G."/>
            <person name="Nelson K.E."/>
        </authorList>
    </citation>
    <scope>NUCLEOTIDE SEQUENCE [LARGE SCALE GENOMIC DNA]</scope>
    <source>
        <strain evidence="5 6">S7-1-13</strain>
    </source>
</reference>
<sequence length="476" mass="55187">MGFRKDFLWGGATAANQCEGGYDEGGRGISNKDLMPIGKYRNPIATGEKKSLDFDKELYYPSLYGIDMYHKYKEDIALFAEMGFKVYRFSISWTRIFPNGDEDIPNEEGLRFYDNLIDELLKYDIEPLVTISHFDCPMHLSKKYGSWKNKKMIDFFAKLAKVLFERYKGKVKYWLTFNEINMILHRPFNAAGIFFEENDNRDQIKYQAAHNELVASALATKIGHEIDPDNKIGCMLLGGSTYPYTCNPEDVFEAYLDDRKNYFFTDIHVRGEYPAYALKEIERLGIEIEKTDEEMKLLKDHTVDFVSFSYYSTRVTSTDPEVLKNRTSDNAIFSIKNPYLKSSEWGWQVDPLGLRYTLNQIYDRYQKPLFIVENGYGAIDKPDENGYVEDDYRIDYLRSHIKEMRDAVTLDGVDLLGYTTWGPIDLVSAGTGQMSKRYGFIYVDLDDEGNGTLKRSKKKSFDWYKKVIASNGEDLD</sequence>
<dbReference type="PANTHER" id="PTHR10353:SF296">
    <property type="entry name" value="6-PHOSPHO-BETA-GLUCOSIDASE"/>
    <property type="match status" value="1"/>
</dbReference>
<dbReference type="InterPro" id="IPR017853">
    <property type="entry name" value="GH"/>
</dbReference>
<dbReference type="FunFam" id="3.20.20.80:FF:000004">
    <property type="entry name" value="Beta-glucosidase 6-phospho-beta-glucosidase"/>
    <property type="match status" value="1"/>
</dbReference>
<proteinExistence type="inferred from homology"/>